<feature type="compositionally biased region" description="Basic and acidic residues" evidence="1">
    <location>
        <begin position="364"/>
        <end position="419"/>
    </location>
</feature>
<accession>A0ABQ9K103</accession>
<feature type="compositionally biased region" description="Polar residues" evidence="1">
    <location>
        <begin position="16"/>
        <end position="27"/>
    </location>
</feature>
<sequence length="483" mass="55767">MIQVEQHYPKTGRENMMNNNKILGSNKKSPKRLPQQSNKISSWLNKSDEQRKEVCNNSIHIKKEKSDLKIGDNYDRELVATNNNINHKANATKQKSYVLVEGPWLSKEGEKLKGISTIRKNKDLKEPLKLEHKHSNPCSDQRLVGGQVCKTSEKQSSGDGYLQISPRNKVTLSASPTRNIASEFENTNSAKHAEKQTTPVKERVNIHPTLRRSPRTQKSKQLGSSPEINIGTDKIKSLYRETTPIRQKCEVSPPKRSPRNLGLPKSSPTGTAKRLFKNIEDSHSNTLNTRLDKNAMKGREKVLEKVLGMIWAVVVLNRIIIKKKNGNYKDRKENNIRGDWRKDKISAEEKHKKESKPNKTSSIKTKERSSYHDRDKTFKRIDNDYKSEGEVPSKKRIKLDRTMNKKEIKETKEKRDELRKNKHYSKSHVHTEEPSSKTSESKSISQKKKKSHTKWIEPKTEDKAETKTEECEKNKKGCERFKY</sequence>
<evidence type="ECO:0000256" key="1">
    <source>
        <dbReference type="SAM" id="MobiDB-lite"/>
    </source>
</evidence>
<proteinExistence type="predicted"/>
<keyword evidence="3" id="KW-1185">Reference proteome</keyword>
<dbReference type="EMBL" id="JAPWTJ010000043">
    <property type="protein sequence ID" value="KAJ8984246.1"/>
    <property type="molecule type" value="Genomic_DNA"/>
</dbReference>
<feature type="region of interest" description="Disordered" evidence="1">
    <location>
        <begin position="1"/>
        <end position="37"/>
    </location>
</feature>
<protein>
    <submittedName>
        <fullName evidence="2">Uncharacterized protein</fullName>
    </submittedName>
</protein>
<name>A0ABQ9K103_9CUCU</name>
<organism evidence="2 3">
    <name type="scientific">Molorchus minor</name>
    <dbReference type="NCBI Taxonomy" id="1323400"/>
    <lineage>
        <taxon>Eukaryota</taxon>
        <taxon>Metazoa</taxon>
        <taxon>Ecdysozoa</taxon>
        <taxon>Arthropoda</taxon>
        <taxon>Hexapoda</taxon>
        <taxon>Insecta</taxon>
        <taxon>Pterygota</taxon>
        <taxon>Neoptera</taxon>
        <taxon>Endopterygota</taxon>
        <taxon>Coleoptera</taxon>
        <taxon>Polyphaga</taxon>
        <taxon>Cucujiformia</taxon>
        <taxon>Chrysomeloidea</taxon>
        <taxon>Cerambycidae</taxon>
        <taxon>Lamiinae</taxon>
        <taxon>Monochamini</taxon>
        <taxon>Molorchus</taxon>
    </lineage>
</organism>
<dbReference type="Proteomes" id="UP001162164">
    <property type="component" value="Unassembled WGS sequence"/>
</dbReference>
<evidence type="ECO:0000313" key="2">
    <source>
        <dbReference type="EMBL" id="KAJ8984246.1"/>
    </source>
</evidence>
<reference evidence="2" key="1">
    <citation type="journal article" date="2023" name="Insect Mol. Biol.">
        <title>Genome sequencing provides insights into the evolution of gene families encoding plant cell wall-degrading enzymes in longhorned beetles.</title>
        <authorList>
            <person name="Shin N.R."/>
            <person name="Okamura Y."/>
            <person name="Kirsch R."/>
            <person name="Pauchet Y."/>
        </authorList>
    </citation>
    <scope>NUCLEOTIDE SEQUENCE</scope>
    <source>
        <strain evidence="2">MMC_N1</strain>
    </source>
</reference>
<feature type="region of interest" description="Disordered" evidence="1">
    <location>
        <begin position="329"/>
        <end position="483"/>
    </location>
</feature>
<feature type="compositionally biased region" description="Basic and acidic residues" evidence="1">
    <location>
        <begin position="329"/>
        <end position="357"/>
    </location>
</feature>
<comment type="caution">
    <text evidence="2">The sequence shown here is derived from an EMBL/GenBank/DDBJ whole genome shotgun (WGS) entry which is preliminary data.</text>
</comment>
<feature type="compositionally biased region" description="Basic and acidic residues" evidence="1">
    <location>
        <begin position="454"/>
        <end position="483"/>
    </location>
</feature>
<gene>
    <name evidence="2" type="ORF">NQ317_007478</name>
</gene>
<feature type="region of interest" description="Disordered" evidence="1">
    <location>
        <begin position="243"/>
        <end position="271"/>
    </location>
</feature>
<evidence type="ECO:0000313" key="3">
    <source>
        <dbReference type="Proteomes" id="UP001162164"/>
    </source>
</evidence>
<feature type="compositionally biased region" description="Basic residues" evidence="1">
    <location>
        <begin position="209"/>
        <end position="218"/>
    </location>
</feature>
<feature type="region of interest" description="Disordered" evidence="1">
    <location>
        <begin position="208"/>
        <end position="229"/>
    </location>
</feature>